<dbReference type="Pfam" id="PF12680">
    <property type="entry name" value="SnoaL_2"/>
    <property type="match status" value="1"/>
</dbReference>
<gene>
    <name evidence="2" type="ORF">OU415_10020</name>
</gene>
<reference evidence="2 3" key="1">
    <citation type="submission" date="2022-11" db="EMBL/GenBank/DDBJ databases">
        <title>Draft genome sequence of Saccharopolyspora sp. WRP15-2 isolated from rhizosphere soils of wild rice in Thailand.</title>
        <authorList>
            <person name="Duangmal K."/>
            <person name="Kammanee S."/>
            <person name="Muangham S."/>
        </authorList>
    </citation>
    <scope>NUCLEOTIDE SEQUENCE [LARGE SCALE GENOMIC DNA]</scope>
    <source>
        <strain evidence="2 3">WRP15-2</strain>
    </source>
</reference>
<evidence type="ECO:0000259" key="1">
    <source>
        <dbReference type="Pfam" id="PF12680"/>
    </source>
</evidence>
<feature type="domain" description="SnoaL-like" evidence="1">
    <location>
        <begin position="109"/>
        <end position="223"/>
    </location>
</feature>
<dbReference type="EMBL" id="JAQGLA010000011">
    <property type="protein sequence ID" value="MDA3625772.1"/>
    <property type="molecule type" value="Genomic_DNA"/>
</dbReference>
<dbReference type="SUPFAM" id="SSF54427">
    <property type="entry name" value="NTF2-like"/>
    <property type="match status" value="2"/>
</dbReference>
<sequence length="239" mass="25842">MARRTAVSALWAEDGVEVIESAQHRGRDEIEARITAAHDEFVRGAGFVFRSAGDATGHHDTITFTTHMVPAGGGDIAWTGRAFVVLGPDGLIRSDHQFTVPTGDTRSTVEDFLRRLAEGDPDRIAEVFAEQVDWVLDWPAEGHPAVPWIRPRSTRADVADHFRTIAEFHVPGEAAGSAARILVEGNEAVVLGDIRQTAKATGKAYTALCALHLVVEDGLITRYAVYEDSLTVAEALSCS</sequence>
<accession>A0ABT4UXE5</accession>
<evidence type="ECO:0000313" key="2">
    <source>
        <dbReference type="EMBL" id="MDA3625772.1"/>
    </source>
</evidence>
<evidence type="ECO:0000313" key="3">
    <source>
        <dbReference type="Proteomes" id="UP001210380"/>
    </source>
</evidence>
<organism evidence="2 3">
    <name type="scientific">Saccharopolyspora oryzae</name>
    <dbReference type="NCBI Taxonomy" id="2997343"/>
    <lineage>
        <taxon>Bacteria</taxon>
        <taxon>Bacillati</taxon>
        <taxon>Actinomycetota</taxon>
        <taxon>Actinomycetes</taxon>
        <taxon>Pseudonocardiales</taxon>
        <taxon>Pseudonocardiaceae</taxon>
        <taxon>Saccharopolyspora</taxon>
    </lineage>
</organism>
<keyword evidence="3" id="KW-1185">Reference proteome</keyword>
<comment type="caution">
    <text evidence="2">The sequence shown here is derived from an EMBL/GenBank/DDBJ whole genome shotgun (WGS) entry which is preliminary data.</text>
</comment>
<name>A0ABT4UXE5_9PSEU</name>
<proteinExistence type="predicted"/>
<dbReference type="RefSeq" id="WP_270948349.1">
    <property type="nucleotide sequence ID" value="NZ_JAQGLA010000011.1"/>
</dbReference>
<dbReference type="InterPro" id="IPR037401">
    <property type="entry name" value="SnoaL-like"/>
</dbReference>
<protein>
    <submittedName>
        <fullName evidence="2">Nuclear transport factor 2 family protein</fullName>
    </submittedName>
</protein>
<dbReference type="InterPro" id="IPR032710">
    <property type="entry name" value="NTF2-like_dom_sf"/>
</dbReference>
<dbReference type="Proteomes" id="UP001210380">
    <property type="component" value="Unassembled WGS sequence"/>
</dbReference>
<dbReference type="Gene3D" id="3.10.450.50">
    <property type="match status" value="2"/>
</dbReference>